<proteinExistence type="inferred from homology"/>
<gene>
    <name evidence="9" type="ORF">ZOSMA_132G00360</name>
</gene>
<dbReference type="PROSITE" id="PS51485">
    <property type="entry name" value="PHYTOCYANIN"/>
    <property type="match status" value="1"/>
</dbReference>
<comment type="caution">
    <text evidence="9">The sequence shown here is derived from an EMBL/GenBank/DDBJ whole genome shotgun (WGS) entry which is preliminary data.</text>
</comment>
<dbReference type="InterPro" id="IPR039391">
    <property type="entry name" value="Phytocyanin-like"/>
</dbReference>
<dbReference type="Proteomes" id="UP000036987">
    <property type="component" value="Unassembled WGS sequence"/>
</dbReference>
<keyword evidence="6" id="KW-0812">Transmembrane</keyword>
<evidence type="ECO:0000256" key="7">
    <source>
        <dbReference type="SAM" id="SignalP"/>
    </source>
</evidence>
<protein>
    <submittedName>
        <fullName evidence="9">Blue copper-like protein</fullName>
    </submittedName>
</protein>
<evidence type="ECO:0000256" key="3">
    <source>
        <dbReference type="ARBA" id="ARBA00023180"/>
    </source>
</evidence>
<accession>A0A0K9PYY2</accession>
<dbReference type="PANTHER" id="PTHR33021:SF13">
    <property type="entry name" value="OS09G0557900 PROTEIN"/>
    <property type="match status" value="1"/>
</dbReference>
<evidence type="ECO:0000313" key="9">
    <source>
        <dbReference type="EMBL" id="KMZ74268.1"/>
    </source>
</evidence>
<dbReference type="Gene3D" id="2.60.40.420">
    <property type="entry name" value="Cupredoxins - blue copper proteins"/>
    <property type="match status" value="1"/>
</dbReference>
<dbReference type="AlphaFoldDB" id="A0A0K9PYY2"/>
<evidence type="ECO:0000259" key="8">
    <source>
        <dbReference type="PROSITE" id="PS51485"/>
    </source>
</evidence>
<evidence type="ECO:0000313" key="10">
    <source>
        <dbReference type="Proteomes" id="UP000036987"/>
    </source>
</evidence>
<dbReference type="EMBL" id="LFYR01000379">
    <property type="protein sequence ID" value="KMZ74268.1"/>
    <property type="molecule type" value="Genomic_DNA"/>
</dbReference>
<evidence type="ECO:0000256" key="4">
    <source>
        <dbReference type="ARBA" id="ARBA00035011"/>
    </source>
</evidence>
<dbReference type="PANTHER" id="PTHR33021">
    <property type="entry name" value="BLUE COPPER PROTEIN"/>
    <property type="match status" value="1"/>
</dbReference>
<reference evidence="10" key="1">
    <citation type="journal article" date="2016" name="Nature">
        <title>The genome of the seagrass Zostera marina reveals angiosperm adaptation to the sea.</title>
        <authorList>
            <person name="Olsen J.L."/>
            <person name="Rouze P."/>
            <person name="Verhelst B."/>
            <person name="Lin Y.-C."/>
            <person name="Bayer T."/>
            <person name="Collen J."/>
            <person name="Dattolo E."/>
            <person name="De Paoli E."/>
            <person name="Dittami S."/>
            <person name="Maumus F."/>
            <person name="Michel G."/>
            <person name="Kersting A."/>
            <person name="Lauritano C."/>
            <person name="Lohaus R."/>
            <person name="Toepel M."/>
            <person name="Tonon T."/>
            <person name="Vanneste K."/>
            <person name="Amirebrahimi M."/>
            <person name="Brakel J."/>
            <person name="Bostroem C."/>
            <person name="Chovatia M."/>
            <person name="Grimwood J."/>
            <person name="Jenkins J.W."/>
            <person name="Jueterbock A."/>
            <person name="Mraz A."/>
            <person name="Stam W.T."/>
            <person name="Tice H."/>
            <person name="Bornberg-Bauer E."/>
            <person name="Green P.J."/>
            <person name="Pearson G.A."/>
            <person name="Procaccini G."/>
            <person name="Duarte C.M."/>
            <person name="Schmutz J."/>
            <person name="Reusch T.B.H."/>
            <person name="Van de Peer Y."/>
        </authorList>
    </citation>
    <scope>NUCLEOTIDE SEQUENCE [LARGE SCALE GENOMIC DNA]</scope>
    <source>
        <strain evidence="10">cv. Finnish</strain>
    </source>
</reference>
<dbReference type="InterPro" id="IPR003245">
    <property type="entry name" value="Phytocyanin_dom"/>
</dbReference>
<name>A0A0K9PYY2_ZOSMR</name>
<keyword evidence="10" id="KW-1185">Reference proteome</keyword>
<dbReference type="GO" id="GO:0009055">
    <property type="term" value="F:electron transfer activity"/>
    <property type="evidence" value="ECO:0007669"/>
    <property type="project" value="InterPro"/>
</dbReference>
<dbReference type="InterPro" id="IPR008972">
    <property type="entry name" value="Cupredoxin"/>
</dbReference>
<dbReference type="SUPFAM" id="SSF49503">
    <property type="entry name" value="Cupredoxins"/>
    <property type="match status" value="1"/>
</dbReference>
<feature type="chain" id="PRO_5005528047" evidence="7">
    <location>
        <begin position="29"/>
        <end position="179"/>
    </location>
</feature>
<comment type="function">
    <text evidence="5">May act as a carbohydrate transporter.</text>
</comment>
<dbReference type="Pfam" id="PF02298">
    <property type="entry name" value="Cu_bind_like"/>
    <property type="match status" value="1"/>
</dbReference>
<keyword evidence="3" id="KW-0325">Glycoprotein</keyword>
<dbReference type="FunFam" id="2.60.40.420:FF:000018">
    <property type="entry name" value="Lamin-like protein"/>
    <property type="match status" value="1"/>
</dbReference>
<dbReference type="OMA" id="YNNCTIE"/>
<feature type="domain" description="Phytocyanin" evidence="8">
    <location>
        <begin position="29"/>
        <end position="126"/>
    </location>
</feature>
<sequence>MSNLQLPFSFIFLFFFLVLIAVFQTTTATDHIVGAHLGWNPNVSYTDWINNQTFYVGDLISFRYQKYMYNVFEVNKTGYDNCTTYSAVGNWTKGKDFIPLDEAKRYYFICNGFCQSGMKISVVVHPLPLNASSTSSGNNATQNSGRIITSSATGRYDYQGFVGVAVAFVLALVIRLVTQ</sequence>
<keyword evidence="2" id="KW-1015">Disulfide bond</keyword>
<feature type="signal peptide" evidence="7">
    <location>
        <begin position="1"/>
        <end position="28"/>
    </location>
</feature>
<evidence type="ECO:0000256" key="5">
    <source>
        <dbReference type="ARBA" id="ARBA00037626"/>
    </source>
</evidence>
<keyword evidence="6" id="KW-0472">Membrane</keyword>
<keyword evidence="1 7" id="KW-0732">Signal</keyword>
<feature type="transmembrane region" description="Helical" evidence="6">
    <location>
        <begin position="158"/>
        <end position="177"/>
    </location>
</feature>
<dbReference type="OrthoDB" id="2012289at2759"/>
<keyword evidence="6" id="KW-1133">Transmembrane helix</keyword>
<dbReference type="GO" id="GO:0005886">
    <property type="term" value="C:plasma membrane"/>
    <property type="evidence" value="ECO:0000318"/>
    <property type="project" value="GO_Central"/>
</dbReference>
<comment type="similarity">
    <text evidence="4">Belongs to the early nodulin-like (ENODL) family.</text>
</comment>
<evidence type="ECO:0000256" key="6">
    <source>
        <dbReference type="SAM" id="Phobius"/>
    </source>
</evidence>
<evidence type="ECO:0000256" key="2">
    <source>
        <dbReference type="ARBA" id="ARBA00023157"/>
    </source>
</evidence>
<evidence type="ECO:0000256" key="1">
    <source>
        <dbReference type="ARBA" id="ARBA00022729"/>
    </source>
</evidence>
<organism evidence="9 10">
    <name type="scientific">Zostera marina</name>
    <name type="common">Eelgrass</name>
    <dbReference type="NCBI Taxonomy" id="29655"/>
    <lineage>
        <taxon>Eukaryota</taxon>
        <taxon>Viridiplantae</taxon>
        <taxon>Streptophyta</taxon>
        <taxon>Embryophyta</taxon>
        <taxon>Tracheophyta</taxon>
        <taxon>Spermatophyta</taxon>
        <taxon>Magnoliopsida</taxon>
        <taxon>Liliopsida</taxon>
        <taxon>Zosteraceae</taxon>
        <taxon>Zostera</taxon>
    </lineage>
</organism>